<proteinExistence type="predicted"/>
<name>A0A5B7FQ46_PORTR</name>
<sequence>MTIPDPARHPPSPPVVAGDTLTSLTMTEEEVRVALIKLDEDKAVRPDELSPHVLCLLVVRPPIVIGAGSSIHRPLHQAKVGTSSSARPITLPDVLSIDIYLIMKAMIHLRREKKKK</sequence>
<protein>
    <submittedName>
        <fullName evidence="1">Uncharacterized protein</fullName>
    </submittedName>
</protein>
<evidence type="ECO:0000313" key="1">
    <source>
        <dbReference type="EMBL" id="MPC47477.1"/>
    </source>
</evidence>
<keyword evidence="2" id="KW-1185">Reference proteome</keyword>
<comment type="caution">
    <text evidence="1">The sequence shown here is derived from an EMBL/GenBank/DDBJ whole genome shotgun (WGS) entry which is preliminary data.</text>
</comment>
<dbReference type="EMBL" id="VSRR010007760">
    <property type="protein sequence ID" value="MPC47477.1"/>
    <property type="molecule type" value="Genomic_DNA"/>
</dbReference>
<accession>A0A5B7FQ46</accession>
<dbReference type="AlphaFoldDB" id="A0A5B7FQ46"/>
<evidence type="ECO:0000313" key="2">
    <source>
        <dbReference type="Proteomes" id="UP000324222"/>
    </source>
</evidence>
<reference evidence="1 2" key="1">
    <citation type="submission" date="2019-05" db="EMBL/GenBank/DDBJ databases">
        <title>Another draft genome of Portunus trituberculatus and its Hox gene families provides insights of decapod evolution.</title>
        <authorList>
            <person name="Jeong J.-H."/>
            <person name="Song I."/>
            <person name="Kim S."/>
            <person name="Choi T."/>
            <person name="Kim D."/>
            <person name="Ryu S."/>
            <person name="Kim W."/>
        </authorList>
    </citation>
    <scope>NUCLEOTIDE SEQUENCE [LARGE SCALE GENOMIC DNA]</scope>
    <source>
        <tissue evidence="1">Muscle</tissue>
    </source>
</reference>
<organism evidence="1 2">
    <name type="scientific">Portunus trituberculatus</name>
    <name type="common">Swimming crab</name>
    <name type="synonym">Neptunus trituberculatus</name>
    <dbReference type="NCBI Taxonomy" id="210409"/>
    <lineage>
        <taxon>Eukaryota</taxon>
        <taxon>Metazoa</taxon>
        <taxon>Ecdysozoa</taxon>
        <taxon>Arthropoda</taxon>
        <taxon>Crustacea</taxon>
        <taxon>Multicrustacea</taxon>
        <taxon>Malacostraca</taxon>
        <taxon>Eumalacostraca</taxon>
        <taxon>Eucarida</taxon>
        <taxon>Decapoda</taxon>
        <taxon>Pleocyemata</taxon>
        <taxon>Brachyura</taxon>
        <taxon>Eubrachyura</taxon>
        <taxon>Portunoidea</taxon>
        <taxon>Portunidae</taxon>
        <taxon>Portuninae</taxon>
        <taxon>Portunus</taxon>
    </lineage>
</organism>
<dbReference type="Proteomes" id="UP000324222">
    <property type="component" value="Unassembled WGS sequence"/>
</dbReference>
<gene>
    <name evidence="1" type="ORF">E2C01_041225</name>
</gene>